<accession>A0A2B7Z6J5</accession>
<evidence type="ECO:0000313" key="2">
    <source>
        <dbReference type="EMBL" id="PGH29536.1"/>
    </source>
</evidence>
<reference evidence="2 3" key="1">
    <citation type="submission" date="2017-10" db="EMBL/GenBank/DDBJ databases">
        <title>Comparative genomics in systemic dimorphic fungi from Ajellomycetaceae.</title>
        <authorList>
            <person name="Munoz J.F."/>
            <person name="Mcewen J.G."/>
            <person name="Clay O.K."/>
            <person name="Cuomo C.A."/>
        </authorList>
    </citation>
    <scope>NUCLEOTIDE SEQUENCE [LARGE SCALE GENOMIC DNA]</scope>
    <source>
        <strain evidence="2 3">UAMH4076</strain>
    </source>
</reference>
<dbReference type="EMBL" id="PDND01000232">
    <property type="protein sequence ID" value="PGH29536.1"/>
    <property type="molecule type" value="Genomic_DNA"/>
</dbReference>
<protein>
    <submittedName>
        <fullName evidence="2">Uncharacterized protein</fullName>
    </submittedName>
</protein>
<evidence type="ECO:0000256" key="1">
    <source>
        <dbReference type="SAM" id="MobiDB-lite"/>
    </source>
</evidence>
<feature type="region of interest" description="Disordered" evidence="1">
    <location>
        <begin position="89"/>
        <end position="125"/>
    </location>
</feature>
<dbReference type="Proteomes" id="UP000226031">
    <property type="component" value="Unassembled WGS sequence"/>
</dbReference>
<proteinExistence type="predicted"/>
<evidence type="ECO:0000313" key="3">
    <source>
        <dbReference type="Proteomes" id="UP000226031"/>
    </source>
</evidence>
<dbReference type="AlphaFoldDB" id="A0A2B7Z6J5"/>
<name>A0A2B7Z6J5_9EURO</name>
<organism evidence="2 3">
    <name type="scientific">[Emmonsia] crescens</name>
    <dbReference type="NCBI Taxonomy" id="73230"/>
    <lineage>
        <taxon>Eukaryota</taxon>
        <taxon>Fungi</taxon>
        <taxon>Dikarya</taxon>
        <taxon>Ascomycota</taxon>
        <taxon>Pezizomycotina</taxon>
        <taxon>Eurotiomycetes</taxon>
        <taxon>Eurotiomycetidae</taxon>
        <taxon>Onygenales</taxon>
        <taxon>Ajellomycetaceae</taxon>
        <taxon>Emergomyces</taxon>
    </lineage>
</organism>
<feature type="compositionally biased region" description="Polar residues" evidence="1">
    <location>
        <begin position="105"/>
        <end position="125"/>
    </location>
</feature>
<gene>
    <name evidence="2" type="ORF">GX50_07706</name>
</gene>
<comment type="caution">
    <text evidence="2">The sequence shown here is derived from an EMBL/GenBank/DDBJ whole genome shotgun (WGS) entry which is preliminary data.</text>
</comment>
<sequence>MFQKSTKISHHLKGLEELERALNHNGPRCGCQKWMPSPVVWTCGHKTEQPATEGTLMCDTALGRIPPQLCPDHEKVNLGQVRKRKKCAACELPKNPGPKRDGDDSSASGPTSSLATQDSYVTIGA</sequence>
<keyword evidence="3" id="KW-1185">Reference proteome</keyword>